<keyword evidence="3" id="KW-1185">Reference proteome</keyword>
<accession>A0A073K390</accession>
<protein>
    <submittedName>
        <fullName evidence="2">Sigma-K factor-processing regulatory protein BofA</fullName>
    </submittedName>
</protein>
<keyword evidence="1" id="KW-0812">Transmembrane</keyword>
<dbReference type="Pfam" id="PF07441">
    <property type="entry name" value="BofA"/>
    <property type="match status" value="1"/>
</dbReference>
<keyword evidence="1" id="KW-0472">Membrane</keyword>
<evidence type="ECO:0000313" key="2">
    <source>
        <dbReference type="EMBL" id="KEK21789.1"/>
    </source>
</evidence>
<feature type="transmembrane region" description="Helical" evidence="1">
    <location>
        <begin position="6"/>
        <end position="24"/>
    </location>
</feature>
<dbReference type="InterPro" id="IPR010001">
    <property type="entry name" value="BofA"/>
</dbReference>
<dbReference type="OrthoDB" id="2692225at2"/>
<keyword evidence="1" id="KW-1133">Transmembrane helix</keyword>
<dbReference type="eggNOG" id="ENOG5033C8V">
    <property type="taxonomic scope" value="Bacteria"/>
</dbReference>
<comment type="caution">
    <text evidence="2">The sequence shown here is derived from an EMBL/GenBank/DDBJ whole genome shotgun (WGS) entry which is preliminary data.</text>
</comment>
<evidence type="ECO:0000313" key="3">
    <source>
        <dbReference type="Proteomes" id="UP000027778"/>
    </source>
</evidence>
<name>A0A073K390_9BACI</name>
<dbReference type="STRING" id="574375.AZF08_27135"/>
<feature type="transmembrane region" description="Helical" evidence="1">
    <location>
        <begin position="33"/>
        <end position="54"/>
    </location>
</feature>
<feature type="transmembrane region" description="Helical" evidence="1">
    <location>
        <begin position="60"/>
        <end position="86"/>
    </location>
</feature>
<sequence>MNATILIVGILTLVFMLLIFGTSLKPLQFIGKVFVKVMIGVALLFVVNVIGTYLDFHIPINIGTASVSSFLGIPGICALVIIKLYIMPG</sequence>
<reference evidence="2 3" key="1">
    <citation type="submission" date="2014-06" db="EMBL/GenBank/DDBJ databases">
        <title>Draft genome sequence of Bacillus gaemokensis JCM 15801 (MCCC 1A00707).</title>
        <authorList>
            <person name="Lai Q."/>
            <person name="Liu Y."/>
            <person name="Shao Z."/>
        </authorList>
    </citation>
    <scope>NUCLEOTIDE SEQUENCE [LARGE SCALE GENOMIC DNA]</scope>
    <source>
        <strain evidence="2 3">JCM 15801</strain>
    </source>
</reference>
<dbReference type="AlphaFoldDB" id="A0A073K390"/>
<gene>
    <name evidence="2" type="ORF">BAGA_24940</name>
</gene>
<dbReference type="Proteomes" id="UP000027778">
    <property type="component" value="Unassembled WGS sequence"/>
</dbReference>
<dbReference type="RefSeq" id="WP_033678853.1">
    <property type="nucleotide sequence ID" value="NZ_JOTM01000056.1"/>
</dbReference>
<evidence type="ECO:0000256" key="1">
    <source>
        <dbReference type="SAM" id="Phobius"/>
    </source>
</evidence>
<organism evidence="2 3">
    <name type="scientific">Bacillus gaemokensis</name>
    <dbReference type="NCBI Taxonomy" id="574375"/>
    <lineage>
        <taxon>Bacteria</taxon>
        <taxon>Bacillati</taxon>
        <taxon>Bacillota</taxon>
        <taxon>Bacilli</taxon>
        <taxon>Bacillales</taxon>
        <taxon>Bacillaceae</taxon>
        <taxon>Bacillus</taxon>
        <taxon>Bacillus cereus group</taxon>
    </lineage>
</organism>
<proteinExistence type="predicted"/>
<dbReference type="EMBL" id="JOTM01000056">
    <property type="protein sequence ID" value="KEK21789.1"/>
    <property type="molecule type" value="Genomic_DNA"/>
</dbReference>
<dbReference type="NCBIfam" id="TIGR02862">
    <property type="entry name" value="spore_BofA"/>
    <property type="match status" value="1"/>
</dbReference>